<keyword evidence="4 5" id="KW-0720">Serine protease</keyword>
<dbReference type="PROSITE" id="PS00138">
    <property type="entry name" value="SUBTILASE_SER"/>
    <property type="match status" value="1"/>
</dbReference>
<feature type="active site" description="Charge relay system" evidence="5">
    <location>
        <position position="326"/>
    </location>
</feature>
<dbReference type="Gene3D" id="2.60.120.380">
    <property type="match status" value="1"/>
</dbReference>
<keyword evidence="2 5" id="KW-0645">Protease</keyword>
<name>A0A8K0LBC9_9PEZI</name>
<feature type="domain" description="Peptidase S8/S53" evidence="6">
    <location>
        <begin position="353"/>
        <end position="623"/>
    </location>
</feature>
<comment type="similarity">
    <text evidence="1 5">Belongs to the peptidase S8 family.</text>
</comment>
<sequence>MARDASGTRFILPTARGAKMAYQPFPKELPTEFMHITILGNTLDIYYDSQKQTYVPEVYAGGQPPQNLSLYTSLQEDVSPEGPAFEVPPRDSFSFSPLSHHAIPPASRDSAFPEPVQLAPDARSSRYILIKSYTELSDEQYEAIESLGVSDLQQRDDTLYLGVYDLDDLDVLRRLSYLAYVDVYQRFFKISTLLKWGIRKQLARMHDDPIASGPATATEPRVDVTIGLFRDPIPNAGQIYDELVAAGIIPPSDERPTEDHIHTSVAPKDLSRLTWYDSVECISDNSDVQFDNNQVRNILSISRTSIAPPLVHPGLDGKDQVIHVSDTLPTCIRRSLGEFLGLLAPQKFPVQFDDVKGHGTHVAGTALGSGSSHTMGGVDACAPGGAIRGVAPAASLILTQVRQINGTGTTVFKGTISRLLNEPYRTYGARISNYSMGRGLLHDQFQREYLTDEKFLGNYLLKAKDLLMCLSAGNDGDHALPRPDSQIGGFASCKNVLTVGATHNNRKIKDKMFDLSAPQAANIGKVADYSSRGPVRPKGRIKPDVCAPGTAVLSALSRNIQASSKKLSEHGQSSDKEYWFGTGTSMAAPAASGCAALIRQALGQHGITAPSAALVKVLIIQGAVNMYRGMREVDGRPTSDLQGFGRVNVGGSLFIVEAEHSTGSSHKLGGYVDVPNPAKNLTEISQGSEHVYKVDIPPVVEPRDPVKRLKATLTWLDPGDELLVRHLGLAVSIAGQRRHGNMGRKRQNTPYVYDRINNVQQVVWEHVPSGQATITVVCRRLPGCVSGCGYALAWSLE</sequence>
<dbReference type="Pfam" id="PF00082">
    <property type="entry name" value="Peptidase_S8"/>
    <property type="match status" value="1"/>
</dbReference>
<dbReference type="InterPro" id="IPR022398">
    <property type="entry name" value="Peptidase_S8_His-AS"/>
</dbReference>
<keyword evidence="8" id="KW-1185">Reference proteome</keyword>
<evidence type="ECO:0000259" key="6">
    <source>
        <dbReference type="Pfam" id="PF00082"/>
    </source>
</evidence>
<dbReference type="GO" id="GO:0004252">
    <property type="term" value="F:serine-type endopeptidase activity"/>
    <property type="evidence" value="ECO:0007669"/>
    <property type="project" value="UniProtKB-UniRule"/>
</dbReference>
<dbReference type="InterPro" id="IPR051048">
    <property type="entry name" value="Peptidase_S8/S53_subtilisin"/>
</dbReference>
<protein>
    <recommendedName>
        <fullName evidence="6">Peptidase S8/S53 domain-containing protein</fullName>
    </recommendedName>
</protein>
<dbReference type="InterPro" id="IPR023828">
    <property type="entry name" value="Peptidase_S8_Ser-AS"/>
</dbReference>
<dbReference type="PANTHER" id="PTHR43399:SF4">
    <property type="entry name" value="CELL WALL-ASSOCIATED PROTEASE"/>
    <property type="match status" value="1"/>
</dbReference>
<dbReference type="Proteomes" id="UP000809789">
    <property type="component" value="Unassembled WGS sequence"/>
</dbReference>
<evidence type="ECO:0000313" key="7">
    <source>
        <dbReference type="EMBL" id="KAG8629138.1"/>
    </source>
</evidence>
<reference evidence="7" key="1">
    <citation type="submission" date="2021-07" db="EMBL/GenBank/DDBJ databases">
        <title>Elsinoe batatas strain:CRI-CJ2 Genome sequencing and assembly.</title>
        <authorList>
            <person name="Huang L."/>
        </authorList>
    </citation>
    <scope>NUCLEOTIDE SEQUENCE</scope>
    <source>
        <strain evidence="7">CRI-CJ2</strain>
    </source>
</reference>
<dbReference type="InterPro" id="IPR015500">
    <property type="entry name" value="Peptidase_S8_subtilisin-rel"/>
</dbReference>
<comment type="caution">
    <text evidence="7">The sequence shown here is derived from an EMBL/GenBank/DDBJ whole genome shotgun (WGS) entry which is preliminary data.</text>
</comment>
<evidence type="ECO:0000256" key="5">
    <source>
        <dbReference type="PROSITE-ProRule" id="PRU01240"/>
    </source>
</evidence>
<evidence type="ECO:0000256" key="1">
    <source>
        <dbReference type="ARBA" id="ARBA00011073"/>
    </source>
</evidence>
<evidence type="ECO:0000313" key="8">
    <source>
        <dbReference type="Proteomes" id="UP000809789"/>
    </source>
</evidence>
<evidence type="ECO:0000256" key="2">
    <source>
        <dbReference type="ARBA" id="ARBA00022670"/>
    </source>
</evidence>
<dbReference type="OrthoDB" id="10256524at2759"/>
<dbReference type="InterPro" id="IPR008979">
    <property type="entry name" value="Galactose-bd-like_sf"/>
</dbReference>
<evidence type="ECO:0000256" key="4">
    <source>
        <dbReference type="ARBA" id="ARBA00022825"/>
    </source>
</evidence>
<dbReference type="SUPFAM" id="SSF49785">
    <property type="entry name" value="Galactose-binding domain-like"/>
    <property type="match status" value="1"/>
</dbReference>
<organism evidence="7 8">
    <name type="scientific">Elsinoe batatas</name>
    <dbReference type="NCBI Taxonomy" id="2601811"/>
    <lineage>
        <taxon>Eukaryota</taxon>
        <taxon>Fungi</taxon>
        <taxon>Dikarya</taxon>
        <taxon>Ascomycota</taxon>
        <taxon>Pezizomycotina</taxon>
        <taxon>Dothideomycetes</taxon>
        <taxon>Dothideomycetidae</taxon>
        <taxon>Myriangiales</taxon>
        <taxon>Elsinoaceae</taxon>
        <taxon>Elsinoe</taxon>
    </lineage>
</organism>
<feature type="active site" description="Charge relay system" evidence="5">
    <location>
        <position position="585"/>
    </location>
</feature>
<dbReference type="InterPro" id="IPR000209">
    <property type="entry name" value="Peptidase_S8/S53_dom"/>
</dbReference>
<dbReference type="PANTHER" id="PTHR43399">
    <property type="entry name" value="SUBTILISIN-RELATED"/>
    <property type="match status" value="1"/>
</dbReference>
<proteinExistence type="inferred from homology"/>
<accession>A0A8K0LBC9</accession>
<dbReference type="InterPro" id="IPR036852">
    <property type="entry name" value="Peptidase_S8/S53_dom_sf"/>
</dbReference>
<dbReference type="Gene3D" id="3.40.50.200">
    <property type="entry name" value="Peptidase S8/S53 domain"/>
    <property type="match status" value="1"/>
</dbReference>
<dbReference type="EMBL" id="JAESVG020000003">
    <property type="protein sequence ID" value="KAG8629138.1"/>
    <property type="molecule type" value="Genomic_DNA"/>
</dbReference>
<dbReference type="PROSITE" id="PS51892">
    <property type="entry name" value="SUBTILASE"/>
    <property type="match status" value="1"/>
</dbReference>
<dbReference type="GO" id="GO:0006508">
    <property type="term" value="P:proteolysis"/>
    <property type="evidence" value="ECO:0007669"/>
    <property type="project" value="UniProtKB-KW"/>
</dbReference>
<keyword evidence="3 5" id="KW-0378">Hydrolase</keyword>
<dbReference type="PRINTS" id="PR00723">
    <property type="entry name" value="SUBTILISIN"/>
</dbReference>
<dbReference type="PROSITE" id="PS00137">
    <property type="entry name" value="SUBTILASE_HIS"/>
    <property type="match status" value="1"/>
</dbReference>
<feature type="active site" description="Charge relay system" evidence="5">
    <location>
        <position position="358"/>
    </location>
</feature>
<dbReference type="AlphaFoldDB" id="A0A8K0LBC9"/>
<gene>
    <name evidence="7" type="ORF">KVT40_003003</name>
</gene>
<evidence type="ECO:0000256" key="3">
    <source>
        <dbReference type="ARBA" id="ARBA00022801"/>
    </source>
</evidence>
<dbReference type="SUPFAM" id="SSF52743">
    <property type="entry name" value="Subtilisin-like"/>
    <property type="match status" value="1"/>
</dbReference>